<reference evidence="2" key="3">
    <citation type="journal article" date="2017" name="Plant Physiol. Biochem.">
        <title>Differential oxidative and antioxidative response of duckweed Lemna minor toward plant growth promoting/inhibiting bacteria.</title>
        <authorList>
            <person name="Ishizawa H."/>
            <person name="Kuroda M."/>
            <person name="Morikawa M."/>
            <person name="Ike M."/>
        </authorList>
    </citation>
    <scope>NUCLEOTIDE SEQUENCE [LARGE SCALE GENOMIC DNA]</scope>
    <source>
        <strain evidence="2">H3</strain>
    </source>
</reference>
<keyword evidence="2" id="KW-1185">Reference proteome</keyword>
<dbReference type="AlphaFoldDB" id="A0A3G9GAU5"/>
<proteinExistence type="predicted"/>
<sequence>MPVFKEPNDDLKAPIFVLQPGEKCIPLDHAVAKVYAYTQVRCGEREGWVADDDFLKQPPH</sequence>
<accession>A0A3G9GAU5</accession>
<organism evidence="1 2">
    <name type="scientific">Aquitalea magnusonii</name>
    <dbReference type="NCBI Taxonomy" id="332411"/>
    <lineage>
        <taxon>Bacteria</taxon>
        <taxon>Pseudomonadati</taxon>
        <taxon>Pseudomonadota</taxon>
        <taxon>Betaproteobacteria</taxon>
        <taxon>Neisseriales</taxon>
        <taxon>Chromobacteriaceae</taxon>
        <taxon>Aquitalea</taxon>
    </lineage>
</organism>
<dbReference type="KEGG" id="amah:DLM_0874"/>
<name>A0A3G9GAU5_9NEIS</name>
<reference evidence="1 2" key="2">
    <citation type="journal article" date="2017" name="Genome Announc.">
        <title>Draft genome sequence of Aquitalea magnusonii strain H3, a plant growth-promoting bacterium of duckweed Lemna minor.</title>
        <authorList>
            <person name="Ishizawa H."/>
            <person name="Kuroda M."/>
            <person name="Ike M."/>
        </authorList>
    </citation>
    <scope>NUCLEOTIDE SEQUENCE [LARGE SCALE GENOMIC DNA]</scope>
    <source>
        <strain evidence="1 2">H3</strain>
    </source>
</reference>
<evidence type="ECO:0000313" key="1">
    <source>
        <dbReference type="EMBL" id="BBF84514.1"/>
    </source>
</evidence>
<protein>
    <submittedName>
        <fullName evidence="1">Uncharacterized protein</fullName>
    </submittedName>
</protein>
<dbReference type="EMBL" id="AP018823">
    <property type="protein sequence ID" value="BBF84514.1"/>
    <property type="molecule type" value="Genomic_DNA"/>
</dbReference>
<dbReference type="Proteomes" id="UP000198290">
    <property type="component" value="Chromosome"/>
</dbReference>
<gene>
    <name evidence="1" type="ORF">DLM_0874</name>
</gene>
<evidence type="ECO:0000313" key="2">
    <source>
        <dbReference type="Proteomes" id="UP000198290"/>
    </source>
</evidence>
<reference evidence="2" key="1">
    <citation type="journal article" date="2017" name="Biotechnol. Biofuels">
        <title>Evaluation of environmental bacterial communities as a factor affecting the growth of duckweed Lemna minor.</title>
        <authorList>
            <person name="Ishizawa H."/>
            <person name="Kuroda M."/>
            <person name="Morikawa M."/>
            <person name="Ike M."/>
        </authorList>
    </citation>
    <scope>NUCLEOTIDE SEQUENCE [LARGE SCALE GENOMIC DNA]</scope>
    <source>
        <strain evidence="2">H3</strain>
    </source>
</reference>